<dbReference type="PROSITE" id="PS51873">
    <property type="entry name" value="TRIAD"/>
    <property type="match status" value="1"/>
</dbReference>
<accession>A0A0L0MZS6</accession>
<dbReference type="OrthoDB" id="4927635at2759"/>
<keyword evidence="10" id="KW-1185">Reference proteome</keyword>
<comment type="caution">
    <text evidence="9">The sequence shown here is derived from an EMBL/GenBank/DDBJ whole genome shotgun (WGS) entry which is preliminary data.</text>
</comment>
<evidence type="ECO:0000259" key="8">
    <source>
        <dbReference type="PROSITE" id="PS51873"/>
    </source>
</evidence>
<keyword evidence="7" id="KW-0862">Zinc</keyword>
<keyword evidence="5" id="KW-0863">Zinc-finger</keyword>
<dbReference type="Pfam" id="PF22191">
    <property type="entry name" value="IBR_1"/>
    <property type="match status" value="1"/>
</dbReference>
<dbReference type="GO" id="GO:0000151">
    <property type="term" value="C:ubiquitin ligase complex"/>
    <property type="evidence" value="ECO:0007669"/>
    <property type="project" value="TreeGrafter"/>
</dbReference>
<dbReference type="InterPro" id="IPR002867">
    <property type="entry name" value="IBR_dom"/>
</dbReference>
<dbReference type="GO" id="GO:0043161">
    <property type="term" value="P:proteasome-mediated ubiquitin-dependent protein catabolic process"/>
    <property type="evidence" value="ECO:0007669"/>
    <property type="project" value="TreeGrafter"/>
</dbReference>
<evidence type="ECO:0000256" key="2">
    <source>
        <dbReference type="ARBA" id="ARBA00022679"/>
    </source>
</evidence>
<dbReference type="SUPFAM" id="SSF57850">
    <property type="entry name" value="RING/U-box"/>
    <property type="match status" value="2"/>
</dbReference>
<dbReference type="CDD" id="cd22585">
    <property type="entry name" value="Rcat_RBR_DEAH12-like"/>
    <property type="match status" value="1"/>
</dbReference>
<dbReference type="GO" id="GO:0008270">
    <property type="term" value="F:zinc ion binding"/>
    <property type="evidence" value="ECO:0007669"/>
    <property type="project" value="UniProtKB-KW"/>
</dbReference>
<sequence>MPPGSGFHRVDCRKIHCSWHRPTHTAWLNFGSKNIAGKVHDRFNAGVYKVLGLQVKANGPTGQGNRWNPRSWTVTLADLPSTAQVRDINQAIPEFHKPHHVEMGKTSYHAALDTATTIVKSMLLEIGPLEWWDVSASSKGKRIKAQARFLEEPDAREAASSLNNKPLSLSKTARLTVQLMTSAKFKVSSRIHDGLREQLETQKMLWESQHIHFIAYPPQQGHRVLKLESENSQLVAEAKKSLECIIAGEVLSKDGKDLWNPNLKKNGDEFQRLKQLEREYNVVILRDRRRSQLRLFGPRQSYRPVTEALEALLRQDNLTSNSQVVELNSDEFQWACRGGFKTLASRLGDNKAIFDIISTPKRILISGSTADYTAALVVISSRQTGKITDPSNIPTDCSVCWTEAEDPIQTSCNHVYCTGCFADLCQAEGSASTEFHLSCVGDEGRCEKFLPLTELQELLSFAALEDVLEASFASHVRRHPADFRFCSTPDCGHLYRPAAEGTSPAPVFTCTNCLIPTCAACHVPHPDMTCAGYKDLASGGYEALEEIKKRLGIKDCPKCKTAMEKTEGCNHMTCRGCGIHICWVCLAIFGIGSECYAHLNKVHRGIFDGYERFEE</sequence>
<evidence type="ECO:0000313" key="10">
    <source>
        <dbReference type="Proteomes" id="UP000036947"/>
    </source>
</evidence>
<feature type="domain" description="RING-type" evidence="8">
    <location>
        <begin position="393"/>
        <end position="609"/>
    </location>
</feature>
<dbReference type="GO" id="GO:0097039">
    <property type="term" value="P:protein linear polyubiquitination"/>
    <property type="evidence" value="ECO:0007669"/>
    <property type="project" value="TreeGrafter"/>
</dbReference>
<proteinExistence type="predicted"/>
<dbReference type="AlphaFoldDB" id="A0A0L0MZS6"/>
<dbReference type="EMBL" id="LFRF01000038">
    <property type="protein sequence ID" value="KND87306.1"/>
    <property type="molecule type" value="Genomic_DNA"/>
</dbReference>
<evidence type="ECO:0000256" key="5">
    <source>
        <dbReference type="ARBA" id="ARBA00022771"/>
    </source>
</evidence>
<keyword evidence="2" id="KW-0808">Transferase</keyword>
<evidence type="ECO:0000256" key="3">
    <source>
        <dbReference type="ARBA" id="ARBA00022723"/>
    </source>
</evidence>
<dbReference type="PANTHER" id="PTHR22770">
    <property type="entry name" value="UBIQUITIN CONJUGATING ENZYME 7 INTERACTING PROTEIN-RELATED"/>
    <property type="match status" value="1"/>
</dbReference>
<evidence type="ECO:0000313" key="9">
    <source>
        <dbReference type="EMBL" id="KND87306.1"/>
    </source>
</evidence>
<dbReference type="Gene3D" id="3.30.40.10">
    <property type="entry name" value="Zinc/RING finger domain, C3HC4 (zinc finger)"/>
    <property type="match status" value="1"/>
</dbReference>
<dbReference type="InterPro" id="IPR013083">
    <property type="entry name" value="Znf_RING/FYVE/PHD"/>
</dbReference>
<comment type="pathway">
    <text evidence="1">Protein modification; protein ubiquitination.</text>
</comment>
<keyword evidence="6" id="KW-0833">Ubl conjugation pathway</keyword>
<dbReference type="Pfam" id="PF01485">
    <property type="entry name" value="IBR"/>
    <property type="match status" value="1"/>
</dbReference>
<protein>
    <recommendedName>
        <fullName evidence="8">RING-type domain-containing protein</fullName>
    </recommendedName>
</protein>
<dbReference type="InterPro" id="IPR051628">
    <property type="entry name" value="LUBAC_E3_Ligases"/>
</dbReference>
<keyword evidence="4" id="KW-0677">Repeat</keyword>
<dbReference type="Proteomes" id="UP000036947">
    <property type="component" value="Unassembled WGS sequence"/>
</dbReference>
<reference evidence="9 10" key="1">
    <citation type="journal article" date="2015" name="BMC Genomics">
        <title>The genome of the truffle-parasite Tolypocladium ophioglossoides and the evolution of antifungal peptaibiotics.</title>
        <authorList>
            <person name="Quandt C.A."/>
            <person name="Bushley K.E."/>
            <person name="Spatafora J.W."/>
        </authorList>
    </citation>
    <scope>NUCLEOTIDE SEQUENCE [LARGE SCALE GENOMIC DNA]</scope>
    <source>
        <strain evidence="9 10">CBS 100239</strain>
    </source>
</reference>
<dbReference type="GO" id="GO:0043130">
    <property type="term" value="F:ubiquitin binding"/>
    <property type="evidence" value="ECO:0007669"/>
    <property type="project" value="TreeGrafter"/>
</dbReference>
<evidence type="ECO:0000256" key="6">
    <source>
        <dbReference type="ARBA" id="ARBA00022786"/>
    </source>
</evidence>
<gene>
    <name evidence="9" type="ORF">TOPH_08024</name>
</gene>
<evidence type="ECO:0000256" key="7">
    <source>
        <dbReference type="ARBA" id="ARBA00022833"/>
    </source>
</evidence>
<dbReference type="CDD" id="cd20335">
    <property type="entry name" value="BRcat_RBR"/>
    <property type="match status" value="1"/>
</dbReference>
<dbReference type="GO" id="GO:0004842">
    <property type="term" value="F:ubiquitin-protein transferase activity"/>
    <property type="evidence" value="ECO:0007669"/>
    <property type="project" value="TreeGrafter"/>
</dbReference>
<dbReference type="InterPro" id="IPR044066">
    <property type="entry name" value="TRIAD_supradom"/>
</dbReference>
<dbReference type="PANTHER" id="PTHR22770:SF13">
    <property type="entry name" value="RING-TYPE DOMAIN-CONTAINING PROTEIN"/>
    <property type="match status" value="1"/>
</dbReference>
<organism evidence="9 10">
    <name type="scientific">Tolypocladium ophioglossoides (strain CBS 100239)</name>
    <name type="common">Snaketongue truffleclub</name>
    <name type="synonym">Elaphocordyceps ophioglossoides</name>
    <dbReference type="NCBI Taxonomy" id="1163406"/>
    <lineage>
        <taxon>Eukaryota</taxon>
        <taxon>Fungi</taxon>
        <taxon>Dikarya</taxon>
        <taxon>Ascomycota</taxon>
        <taxon>Pezizomycotina</taxon>
        <taxon>Sordariomycetes</taxon>
        <taxon>Hypocreomycetidae</taxon>
        <taxon>Hypocreales</taxon>
        <taxon>Ophiocordycipitaceae</taxon>
        <taxon>Tolypocladium</taxon>
    </lineage>
</organism>
<name>A0A0L0MZS6_TOLOC</name>
<dbReference type="STRING" id="1163406.A0A0L0MZS6"/>
<evidence type="ECO:0000256" key="4">
    <source>
        <dbReference type="ARBA" id="ARBA00022737"/>
    </source>
</evidence>
<dbReference type="SMART" id="SM00647">
    <property type="entry name" value="IBR"/>
    <property type="match status" value="2"/>
</dbReference>
<keyword evidence="3" id="KW-0479">Metal-binding</keyword>
<evidence type="ECO:0000256" key="1">
    <source>
        <dbReference type="ARBA" id="ARBA00004906"/>
    </source>
</evidence>
<dbReference type="Gene3D" id="1.20.120.1750">
    <property type="match status" value="1"/>
</dbReference>